<accession>A0ABU3A7R9</accession>
<dbReference type="Pfam" id="PF14559">
    <property type="entry name" value="TPR_19"/>
    <property type="match status" value="2"/>
</dbReference>
<dbReference type="PANTHER" id="PTHR14027:SF2">
    <property type="entry name" value="RNA POLYMERASE-ASSOCIATED PROTEIN CTR9 HOMOLOG"/>
    <property type="match status" value="1"/>
</dbReference>
<dbReference type="InterPro" id="IPR011990">
    <property type="entry name" value="TPR-like_helical_dom_sf"/>
</dbReference>
<dbReference type="PROSITE" id="PS51257">
    <property type="entry name" value="PROKAR_LIPOPROTEIN"/>
    <property type="match status" value="1"/>
</dbReference>
<dbReference type="InterPro" id="IPR031101">
    <property type="entry name" value="Ctr9"/>
</dbReference>
<dbReference type="PANTHER" id="PTHR14027">
    <property type="entry name" value="RNA POLYMERASE-ASSOCIATED PROTEIN CTR9"/>
    <property type="match status" value="1"/>
</dbReference>
<dbReference type="RefSeq" id="WP_311584107.1">
    <property type="nucleotide sequence ID" value="NZ_JAVRIF010000010.1"/>
</dbReference>
<comment type="caution">
    <text evidence="4">The sequence shown here is derived from an EMBL/GenBank/DDBJ whole genome shotgun (WGS) entry which is preliminary data.</text>
</comment>
<keyword evidence="1" id="KW-0677">Repeat</keyword>
<dbReference type="SMART" id="SM00028">
    <property type="entry name" value="TPR"/>
    <property type="match status" value="10"/>
</dbReference>
<dbReference type="SUPFAM" id="SSF48452">
    <property type="entry name" value="TPR-like"/>
    <property type="match status" value="4"/>
</dbReference>
<dbReference type="InterPro" id="IPR014266">
    <property type="entry name" value="PEP-CTERM_TPR_PrsT"/>
</dbReference>
<evidence type="ECO:0000256" key="3">
    <source>
        <dbReference type="PROSITE-ProRule" id="PRU00339"/>
    </source>
</evidence>
<dbReference type="Pfam" id="PF13181">
    <property type="entry name" value="TPR_8"/>
    <property type="match status" value="1"/>
</dbReference>
<feature type="repeat" description="TPR" evidence="3">
    <location>
        <begin position="834"/>
        <end position="867"/>
    </location>
</feature>
<gene>
    <name evidence="4" type="primary">prsT</name>
    <name evidence="4" type="ORF">RM573_15590</name>
</gene>
<evidence type="ECO:0000256" key="2">
    <source>
        <dbReference type="ARBA" id="ARBA00022803"/>
    </source>
</evidence>
<feature type="repeat" description="TPR" evidence="3">
    <location>
        <begin position="800"/>
        <end position="833"/>
    </location>
</feature>
<reference evidence="4 5" key="1">
    <citation type="submission" date="2023-09" db="EMBL/GenBank/DDBJ databases">
        <authorList>
            <person name="Rey-Velasco X."/>
        </authorList>
    </citation>
    <scope>NUCLEOTIDE SEQUENCE [LARGE SCALE GENOMIC DNA]</scope>
    <source>
        <strain evidence="4 5">W431</strain>
    </source>
</reference>
<feature type="repeat" description="TPR" evidence="3">
    <location>
        <begin position="463"/>
        <end position="496"/>
    </location>
</feature>
<dbReference type="Gene3D" id="1.25.40.10">
    <property type="entry name" value="Tetratricopeptide repeat domain"/>
    <property type="match status" value="5"/>
</dbReference>
<dbReference type="Pfam" id="PF13431">
    <property type="entry name" value="TPR_17"/>
    <property type="match status" value="1"/>
</dbReference>
<keyword evidence="2 3" id="KW-0802">TPR repeat</keyword>
<feature type="repeat" description="TPR" evidence="3">
    <location>
        <begin position="598"/>
        <end position="631"/>
    </location>
</feature>
<evidence type="ECO:0000313" key="5">
    <source>
        <dbReference type="Proteomes" id="UP001266357"/>
    </source>
</evidence>
<dbReference type="Proteomes" id="UP001266357">
    <property type="component" value="Unassembled WGS sequence"/>
</dbReference>
<keyword evidence="5" id="KW-1185">Reference proteome</keyword>
<protein>
    <submittedName>
        <fullName evidence="4">PEP-CTERM system TPR-repeat protein PrsT</fullName>
    </submittedName>
</protein>
<dbReference type="PROSITE" id="PS50005">
    <property type="entry name" value="TPR"/>
    <property type="match status" value="5"/>
</dbReference>
<dbReference type="NCBIfam" id="TIGR02917">
    <property type="entry name" value="PEP_TPR_lipo"/>
    <property type="match status" value="1"/>
</dbReference>
<evidence type="ECO:0000313" key="4">
    <source>
        <dbReference type="EMBL" id="MDT0605026.1"/>
    </source>
</evidence>
<evidence type="ECO:0000256" key="1">
    <source>
        <dbReference type="ARBA" id="ARBA00022737"/>
    </source>
</evidence>
<organism evidence="4 5">
    <name type="scientific">Thalassotalea castellviae</name>
    <dbReference type="NCBI Taxonomy" id="3075612"/>
    <lineage>
        <taxon>Bacteria</taxon>
        <taxon>Pseudomonadati</taxon>
        <taxon>Pseudomonadota</taxon>
        <taxon>Gammaproteobacteria</taxon>
        <taxon>Alteromonadales</taxon>
        <taxon>Colwelliaceae</taxon>
        <taxon>Thalassotalea</taxon>
    </lineage>
</organism>
<feature type="repeat" description="TPR" evidence="3">
    <location>
        <begin position="55"/>
        <end position="88"/>
    </location>
</feature>
<dbReference type="EMBL" id="JAVRIF010000010">
    <property type="protein sequence ID" value="MDT0605026.1"/>
    <property type="molecule type" value="Genomic_DNA"/>
</dbReference>
<name>A0ABU3A7R9_9GAMM</name>
<dbReference type="InterPro" id="IPR019734">
    <property type="entry name" value="TPR_rpt"/>
</dbReference>
<sequence>MKHLIYIIIVGLLFSCSKQSSEDHMVAAKKSIASEDYKAAVIELKNAVKASPTLAEARFLLGKMHLKNLDYQSAEKELNKALELNYPVNEVLPLLSQAYQKTRSDVALIGLSHQENGLTPEEQAEIAFYKIQAMFRLDQSEKAQALIDEVQKTDTDSVFKTLALVYSLLIDEKIDAAKMQLETIIENEPKQADALKLLALIALKNGEQSLAADTYGSYLTYYPNDLEIAFINARLLVELNRTKEAEPIIDKLLAINEDNGLLNQLKGIARFNEKDNEKALFHTEKAISKMPSDPALRLLAAYSAYRLKNYEITHQHLSIIAEELPPNHEALRLLAVSQLHLGFTKEAGETVNSLEELSEKDNSLVSSVGLALVNSGEVKQARNILSKSTELGAETAEDLTRLGLLKLSLNDVEGITNLETALDKKPDQEITRNTLATAYLTTQQFDKAMTLAKRWKSADKQDEQAYLLAASVYFKQEKFDLAKAEYQQILSFNPKHAGARLALVDLAAREKDFSTAKRELDTVLASEPSNVSALVKLYQYESDQGDSSKAVNIIEQQNREFPENKAVQLLLAKVYLQENMAEKTVDLLRDFDEKNAPKIYWQTLGQAYFKLKDFKKVQNHYQAWLEKAPSDRDAILSNLLLLDNQRKYEQALSLSTQYVENFPNDTEIALLNIHFLLISGDFTSANAQLALIPEPAKALPFTKGLLGQLQLNQKQYSQALENLNAAYKAQPTPRNVNLVYFCLVNSGQKEQGYNFLQQHVENNTNDVASLMHLAQLQIAKDTAAAIKSYERVLSITDDNFIALNNLAYFYLEANQLDKAQQHAEKALALKSNMADVLDTVGRIHLAKKEYEPAVKYLTKAVSENGDNEEIYLNYVEALLLSNNKVLAQRKINQKTFKEPNSMKRVAELKKNYQLD</sequence>
<dbReference type="Pfam" id="PF13432">
    <property type="entry name" value="TPR_16"/>
    <property type="match status" value="2"/>
</dbReference>
<proteinExistence type="predicted"/>